<evidence type="ECO:0000313" key="1">
    <source>
        <dbReference type="EMBL" id="KAG4304771.1"/>
    </source>
</evidence>
<gene>
    <name evidence="1" type="ORF">PORY_001824</name>
</gene>
<proteinExistence type="predicted"/>
<reference evidence="1 2" key="1">
    <citation type="journal article" date="2021" name="Commun. Biol.">
        <title>Genomic insights into the host specific adaptation of the Pneumocystis genus.</title>
        <authorList>
            <person name="Cisse O.H."/>
            <person name="Ma L."/>
            <person name="Dekker J.P."/>
            <person name="Khil P.P."/>
            <person name="Youn J.-H."/>
            <person name="Brenchley J.M."/>
            <person name="Blair R."/>
            <person name="Pahar B."/>
            <person name="Chabe M."/>
            <person name="Van Rompay K.K.A."/>
            <person name="Keesler R."/>
            <person name="Sukura A."/>
            <person name="Hirsch V."/>
            <person name="Kutty G."/>
            <person name="Liu Y."/>
            <person name="Peng L."/>
            <person name="Chen J."/>
            <person name="Song J."/>
            <person name="Weissenbacher-Lang C."/>
            <person name="Xu J."/>
            <person name="Upham N.S."/>
            <person name="Stajich J.E."/>
            <person name="Cuomo C.A."/>
            <person name="Cushion M.T."/>
            <person name="Kovacs J.A."/>
        </authorList>
    </citation>
    <scope>NUCLEOTIDE SEQUENCE [LARGE SCALE GENOMIC DNA]</scope>
    <source>
        <strain evidence="1 2">RABM</strain>
    </source>
</reference>
<keyword evidence="2" id="KW-1185">Reference proteome</keyword>
<dbReference type="EMBL" id="JABTEG010000006">
    <property type="protein sequence ID" value="KAG4304771.1"/>
    <property type="molecule type" value="Genomic_DNA"/>
</dbReference>
<accession>A0ACB7CAL1</accession>
<organism evidence="1 2">
    <name type="scientific">Pneumocystis oryctolagi</name>
    <dbReference type="NCBI Taxonomy" id="42067"/>
    <lineage>
        <taxon>Eukaryota</taxon>
        <taxon>Fungi</taxon>
        <taxon>Dikarya</taxon>
        <taxon>Ascomycota</taxon>
        <taxon>Taphrinomycotina</taxon>
        <taxon>Pneumocystomycetes</taxon>
        <taxon>Pneumocystaceae</taxon>
        <taxon>Pneumocystis</taxon>
    </lineage>
</organism>
<dbReference type="Proteomes" id="UP000768646">
    <property type="component" value="Unassembled WGS sequence"/>
</dbReference>
<name>A0ACB7CAL1_9ASCO</name>
<protein>
    <submittedName>
        <fullName evidence="1">Uncharacterized protein</fullName>
    </submittedName>
</protein>
<sequence length="507" mass="58057">MQEINEYERQRLLNIKRNQEILRKLELDNILKKQINIPSNSIKKKNSEKKKEKKKDYSSFPRRSSSRILKLSGKSELVNNESQEIYVKEEVPQAKRVCIHGDLKLSEVIEESYDWKEARKVIQDAAYCMSESCEKYESVETISKDIAQLKEKMQSLELYKKWDPQYLKVVPERISSIAVHPSITKKIIFAGDKVGNMGIWDMDGFKTNTIKNEGEEEASEMPLIHHYKMHSGTISSLKFNPFSSNILYSSSYDGIVRALHLDKELSLEVYVQENDNSHMTSLISALAIHPKGDQMYLTTSLGQFIMKDLNSQNIAFYQLHDKKIGGLSIHPFAPYLICTSSLDRTIKIWDFRTFSESKKPLPLGTYTSRLSVSSAYWNSEATIVATSYDDTVTIFDNPDYKSWTTDTCLNILSPTYTIEHNNQTGRWVTILRAQWHENPSSGMQKFTIGNMQRYIDIYSSKGVYLSRLGDPEKITAVPAVCQFHPTQDWVVGGSASGKITAYLPPEE</sequence>
<evidence type="ECO:0000313" key="2">
    <source>
        <dbReference type="Proteomes" id="UP000768646"/>
    </source>
</evidence>
<comment type="caution">
    <text evidence="1">The sequence shown here is derived from an EMBL/GenBank/DDBJ whole genome shotgun (WGS) entry which is preliminary data.</text>
</comment>